<keyword evidence="1" id="KW-0677">Repeat</keyword>
<name>A0A2K1XX51_POPTR</name>
<feature type="domain" description="Disease resistance R13L4/SHOC-2-like LRR" evidence="2">
    <location>
        <begin position="7"/>
        <end position="60"/>
    </location>
</feature>
<keyword evidence="4" id="KW-1185">Reference proteome</keyword>
<sequence>MRGTPVELFNLRYLNLRDTKIRELPKSMERLNNLQIQTLDARNTCMERLPSGKSKLSNLRHYAPQK</sequence>
<dbReference type="Pfam" id="PF23598">
    <property type="entry name" value="LRR_14"/>
    <property type="match status" value="1"/>
</dbReference>
<evidence type="ECO:0000256" key="1">
    <source>
        <dbReference type="ARBA" id="ARBA00022737"/>
    </source>
</evidence>
<proteinExistence type="predicted"/>
<dbReference type="Proteomes" id="UP000006729">
    <property type="component" value="Chromosome 14"/>
</dbReference>
<dbReference type="InterPro" id="IPR032675">
    <property type="entry name" value="LRR_dom_sf"/>
</dbReference>
<organism evidence="3 4">
    <name type="scientific">Populus trichocarpa</name>
    <name type="common">Western balsam poplar</name>
    <name type="synonym">Populus balsamifera subsp. trichocarpa</name>
    <dbReference type="NCBI Taxonomy" id="3694"/>
    <lineage>
        <taxon>Eukaryota</taxon>
        <taxon>Viridiplantae</taxon>
        <taxon>Streptophyta</taxon>
        <taxon>Embryophyta</taxon>
        <taxon>Tracheophyta</taxon>
        <taxon>Spermatophyta</taxon>
        <taxon>Magnoliopsida</taxon>
        <taxon>eudicotyledons</taxon>
        <taxon>Gunneridae</taxon>
        <taxon>Pentapetalae</taxon>
        <taxon>rosids</taxon>
        <taxon>fabids</taxon>
        <taxon>Malpighiales</taxon>
        <taxon>Salicaceae</taxon>
        <taxon>Saliceae</taxon>
        <taxon>Populus</taxon>
    </lineage>
</organism>
<accession>A0A2K1XX51</accession>
<evidence type="ECO:0000259" key="2">
    <source>
        <dbReference type="Pfam" id="PF23598"/>
    </source>
</evidence>
<dbReference type="Gene3D" id="3.80.10.10">
    <property type="entry name" value="Ribonuclease Inhibitor"/>
    <property type="match status" value="1"/>
</dbReference>
<protein>
    <recommendedName>
        <fullName evidence="2">Disease resistance R13L4/SHOC-2-like LRR domain-containing protein</fullName>
    </recommendedName>
</protein>
<evidence type="ECO:0000313" key="4">
    <source>
        <dbReference type="Proteomes" id="UP000006729"/>
    </source>
</evidence>
<dbReference type="InParanoid" id="A0A2K1XX51"/>
<gene>
    <name evidence="3" type="ORF">POPTR_014G168500</name>
</gene>
<dbReference type="PANTHER" id="PTHR47186">
    <property type="entry name" value="LEUCINE-RICH REPEAT-CONTAINING PROTEIN 57"/>
    <property type="match status" value="1"/>
</dbReference>
<reference evidence="3 4" key="1">
    <citation type="journal article" date="2006" name="Science">
        <title>The genome of black cottonwood, Populus trichocarpa (Torr. &amp; Gray).</title>
        <authorList>
            <person name="Tuskan G.A."/>
            <person name="Difazio S."/>
            <person name="Jansson S."/>
            <person name="Bohlmann J."/>
            <person name="Grigoriev I."/>
            <person name="Hellsten U."/>
            <person name="Putnam N."/>
            <person name="Ralph S."/>
            <person name="Rombauts S."/>
            <person name="Salamov A."/>
            <person name="Schein J."/>
            <person name="Sterck L."/>
            <person name="Aerts A."/>
            <person name="Bhalerao R.R."/>
            <person name="Bhalerao R.P."/>
            <person name="Blaudez D."/>
            <person name="Boerjan W."/>
            <person name="Brun A."/>
            <person name="Brunner A."/>
            <person name="Busov V."/>
            <person name="Campbell M."/>
            <person name="Carlson J."/>
            <person name="Chalot M."/>
            <person name="Chapman J."/>
            <person name="Chen G.L."/>
            <person name="Cooper D."/>
            <person name="Coutinho P.M."/>
            <person name="Couturier J."/>
            <person name="Covert S."/>
            <person name="Cronk Q."/>
            <person name="Cunningham R."/>
            <person name="Davis J."/>
            <person name="Degroeve S."/>
            <person name="Dejardin A."/>
            <person name="Depamphilis C."/>
            <person name="Detter J."/>
            <person name="Dirks B."/>
            <person name="Dubchak I."/>
            <person name="Duplessis S."/>
            <person name="Ehlting J."/>
            <person name="Ellis B."/>
            <person name="Gendler K."/>
            <person name="Goodstein D."/>
            <person name="Gribskov M."/>
            <person name="Grimwood J."/>
            <person name="Groover A."/>
            <person name="Gunter L."/>
            <person name="Hamberger B."/>
            <person name="Heinze B."/>
            <person name="Helariutta Y."/>
            <person name="Henrissat B."/>
            <person name="Holligan D."/>
            <person name="Holt R."/>
            <person name="Huang W."/>
            <person name="Islam-Faridi N."/>
            <person name="Jones S."/>
            <person name="Jones-Rhoades M."/>
            <person name="Jorgensen R."/>
            <person name="Joshi C."/>
            <person name="Kangasjarvi J."/>
            <person name="Karlsson J."/>
            <person name="Kelleher C."/>
            <person name="Kirkpatrick R."/>
            <person name="Kirst M."/>
            <person name="Kohler A."/>
            <person name="Kalluri U."/>
            <person name="Larimer F."/>
            <person name="Leebens-Mack J."/>
            <person name="Leple J.C."/>
            <person name="Locascio P."/>
            <person name="Lou Y."/>
            <person name="Lucas S."/>
            <person name="Martin F."/>
            <person name="Montanini B."/>
            <person name="Napoli C."/>
            <person name="Nelson D.R."/>
            <person name="Nelson C."/>
            <person name="Nieminen K."/>
            <person name="Nilsson O."/>
            <person name="Pereda V."/>
            <person name="Peter G."/>
            <person name="Philippe R."/>
            <person name="Pilate G."/>
            <person name="Poliakov A."/>
            <person name="Razumovskaya J."/>
            <person name="Richardson P."/>
            <person name="Rinaldi C."/>
            <person name="Ritland K."/>
            <person name="Rouze P."/>
            <person name="Ryaboy D."/>
            <person name="Schmutz J."/>
            <person name="Schrader J."/>
            <person name="Segerman B."/>
            <person name="Shin H."/>
            <person name="Siddiqui A."/>
            <person name="Sterky F."/>
            <person name="Terry A."/>
            <person name="Tsai C.J."/>
            <person name="Uberbacher E."/>
            <person name="Unneberg P."/>
            <person name="Vahala J."/>
            <person name="Wall K."/>
            <person name="Wessler S."/>
            <person name="Yang G."/>
            <person name="Yin T."/>
            <person name="Douglas C."/>
            <person name="Marra M."/>
            <person name="Sandberg G."/>
            <person name="Van de Peer Y."/>
            <person name="Rokhsar D."/>
        </authorList>
    </citation>
    <scope>NUCLEOTIDE SEQUENCE [LARGE SCALE GENOMIC DNA]</scope>
    <source>
        <strain evidence="4">cv. Nisqually</strain>
    </source>
</reference>
<dbReference type="InterPro" id="IPR055414">
    <property type="entry name" value="LRR_R13L4/SHOC2-like"/>
</dbReference>
<dbReference type="SUPFAM" id="SSF52047">
    <property type="entry name" value="RNI-like"/>
    <property type="match status" value="1"/>
</dbReference>
<dbReference type="AlphaFoldDB" id="A0A2K1XX51"/>
<dbReference type="PANTHER" id="PTHR47186:SF3">
    <property type="entry name" value="OS09G0267800 PROTEIN"/>
    <property type="match status" value="1"/>
</dbReference>
<evidence type="ECO:0000313" key="3">
    <source>
        <dbReference type="EMBL" id="PNT05350.1"/>
    </source>
</evidence>
<dbReference type="EMBL" id="CM009303">
    <property type="protein sequence ID" value="PNT05350.1"/>
    <property type="molecule type" value="Genomic_DNA"/>
</dbReference>